<evidence type="ECO:0000259" key="10">
    <source>
        <dbReference type="PROSITE" id="PS51186"/>
    </source>
</evidence>
<dbReference type="AlphaFoldDB" id="A0A345XX92"/>
<dbReference type="RefSeq" id="WP_208883090.1">
    <property type="nucleotide sequence ID" value="NZ_CP031320.1"/>
</dbReference>
<evidence type="ECO:0000256" key="8">
    <source>
        <dbReference type="ARBA" id="ARBA00048924"/>
    </source>
</evidence>
<dbReference type="NCBIfam" id="TIGR02406">
    <property type="entry name" value="ectoine_EctA"/>
    <property type="match status" value="1"/>
</dbReference>
<dbReference type="EC" id="2.3.1.178" evidence="4 9"/>
<dbReference type="Pfam" id="PF00583">
    <property type="entry name" value="Acetyltransf_1"/>
    <property type="match status" value="1"/>
</dbReference>
<comment type="catalytic activity">
    <reaction evidence="8 9">
        <text>L-2,4-diaminobutanoate + acetyl-CoA = (2S)-4-acetamido-2-aminobutanoate + CoA + H(+)</text>
        <dbReference type="Rhea" id="RHEA:16901"/>
        <dbReference type="ChEBI" id="CHEBI:15378"/>
        <dbReference type="ChEBI" id="CHEBI:57287"/>
        <dbReference type="ChEBI" id="CHEBI:57288"/>
        <dbReference type="ChEBI" id="CHEBI:58761"/>
        <dbReference type="ChEBI" id="CHEBI:58929"/>
        <dbReference type="EC" id="2.3.1.178"/>
    </reaction>
</comment>
<reference evidence="11 12" key="1">
    <citation type="submission" date="2018-07" db="EMBL/GenBank/DDBJ databases">
        <title>Draft genome of the type strain Streptomyces armeniacus ATCC 15676.</title>
        <authorList>
            <person name="Labana P."/>
            <person name="Gosse J.T."/>
            <person name="Boddy C.N."/>
        </authorList>
    </citation>
    <scope>NUCLEOTIDE SEQUENCE [LARGE SCALE GENOMIC DNA]</scope>
    <source>
        <strain evidence="11 12">ATCC 15676</strain>
    </source>
</reference>
<dbReference type="InterPro" id="IPR016181">
    <property type="entry name" value="Acyl_CoA_acyltransferase"/>
</dbReference>
<dbReference type="InterPro" id="IPR000182">
    <property type="entry name" value="GNAT_dom"/>
</dbReference>
<dbReference type="KEGG" id="sarm:DVA86_30375"/>
<keyword evidence="6 9" id="KW-0808">Transferase</keyword>
<comment type="function">
    <text evidence="1 9">Catalyzes the acetylation of L-2,4-diaminobutyrate (DABA) to gamma-N-acetyl-alpha,gamma-diaminobutyric acid (ADABA) with acetyl coenzyme A.</text>
</comment>
<keyword evidence="12" id="KW-1185">Reference proteome</keyword>
<gene>
    <name evidence="9 11" type="primary">ectA</name>
    <name evidence="11" type="ORF">DVA86_30375</name>
</gene>
<dbReference type="CDD" id="cd04301">
    <property type="entry name" value="NAT_SF"/>
    <property type="match status" value="1"/>
</dbReference>
<evidence type="ECO:0000256" key="7">
    <source>
        <dbReference type="ARBA" id="ARBA00023315"/>
    </source>
</evidence>
<dbReference type="Gene3D" id="3.40.630.30">
    <property type="match status" value="1"/>
</dbReference>
<dbReference type="SUPFAM" id="SSF55729">
    <property type="entry name" value="Acyl-CoA N-acyltransferases (Nat)"/>
    <property type="match status" value="1"/>
</dbReference>
<evidence type="ECO:0000256" key="3">
    <source>
        <dbReference type="ARBA" id="ARBA00010712"/>
    </source>
</evidence>
<name>A0A345XX92_9ACTN</name>
<evidence type="ECO:0000313" key="12">
    <source>
        <dbReference type="Proteomes" id="UP000254425"/>
    </source>
</evidence>
<accession>A0A345XX92</accession>
<protein>
    <recommendedName>
        <fullName evidence="5 9">L-2,4-diaminobutyric acid acetyltransferase</fullName>
        <shortName evidence="9">DABA acetyltransferase</shortName>
        <ecNumber evidence="4 9">2.3.1.178</ecNumber>
    </recommendedName>
</protein>
<comment type="pathway">
    <text evidence="2 9">Amine and polyamine biosynthesis; ectoine biosynthesis; L-ectoine from L-aspartate 4-semialdehyde: step 2/3.</text>
</comment>
<evidence type="ECO:0000256" key="4">
    <source>
        <dbReference type="ARBA" id="ARBA00012355"/>
    </source>
</evidence>
<evidence type="ECO:0000256" key="2">
    <source>
        <dbReference type="ARBA" id="ARBA00004978"/>
    </source>
</evidence>
<comment type="similarity">
    <text evidence="3 9">Belongs to the acetyltransferase family. EctA subfamily.</text>
</comment>
<evidence type="ECO:0000256" key="1">
    <source>
        <dbReference type="ARBA" id="ARBA00003741"/>
    </source>
</evidence>
<sequence length="176" mass="19295">MPEGLKLDSPRLEDGAAMWRIARDSRTLDLNSSYSYLLWCRDFADTSVVARTADGSPVGFITGYLRPRHPRTLLIWQVAVDEAQRGRGLAAAMLDGLTTRTARELGVEGIETTVTPDNTPSNRLFTSYAERHAAALEREVLFDGGVFPESGHEPEVLYRIGPVASLVDLRAGTAGY</sequence>
<dbReference type="GO" id="GO:0033816">
    <property type="term" value="F:diaminobutyrate acetyltransferase activity"/>
    <property type="evidence" value="ECO:0007669"/>
    <property type="project" value="UniProtKB-EC"/>
</dbReference>
<feature type="domain" description="N-acetyltransferase" evidence="10">
    <location>
        <begin position="5"/>
        <end position="172"/>
    </location>
</feature>
<dbReference type="UniPathway" id="UPA00067">
    <property type="reaction ID" value="UER00122"/>
</dbReference>
<dbReference type="InterPro" id="IPR012772">
    <property type="entry name" value="Ectoine_EctA"/>
</dbReference>
<evidence type="ECO:0000256" key="5">
    <source>
        <dbReference type="ARBA" id="ARBA00017935"/>
    </source>
</evidence>
<evidence type="ECO:0000256" key="6">
    <source>
        <dbReference type="ARBA" id="ARBA00022679"/>
    </source>
</evidence>
<dbReference type="EMBL" id="CP031320">
    <property type="protein sequence ID" value="AXK36258.1"/>
    <property type="molecule type" value="Genomic_DNA"/>
</dbReference>
<dbReference type="PROSITE" id="PS51186">
    <property type="entry name" value="GNAT"/>
    <property type="match status" value="1"/>
</dbReference>
<keyword evidence="7 9" id="KW-0012">Acyltransferase</keyword>
<dbReference type="GO" id="GO:0019491">
    <property type="term" value="P:ectoine biosynthetic process"/>
    <property type="evidence" value="ECO:0007669"/>
    <property type="project" value="UniProtKB-UniPathway"/>
</dbReference>
<organism evidence="11 12">
    <name type="scientific">Streptomyces armeniacus</name>
    <dbReference type="NCBI Taxonomy" id="83291"/>
    <lineage>
        <taxon>Bacteria</taxon>
        <taxon>Bacillati</taxon>
        <taxon>Actinomycetota</taxon>
        <taxon>Actinomycetes</taxon>
        <taxon>Kitasatosporales</taxon>
        <taxon>Streptomycetaceae</taxon>
        <taxon>Streptomyces</taxon>
    </lineage>
</organism>
<dbReference type="Proteomes" id="UP000254425">
    <property type="component" value="Chromosome"/>
</dbReference>
<evidence type="ECO:0000256" key="9">
    <source>
        <dbReference type="RuleBase" id="RU365045"/>
    </source>
</evidence>
<evidence type="ECO:0000313" key="11">
    <source>
        <dbReference type="EMBL" id="AXK36258.1"/>
    </source>
</evidence>
<proteinExistence type="inferred from homology"/>